<name>A0A938WYN0_9BIFI</name>
<dbReference type="AlphaFoldDB" id="A0A938WYN0"/>
<gene>
    <name evidence="2" type="ORF">H7U32_06750</name>
</gene>
<dbReference type="EMBL" id="JACLYU010000012">
    <property type="protein sequence ID" value="MBM6700005.1"/>
    <property type="molecule type" value="Genomic_DNA"/>
</dbReference>
<accession>A0A938WYN0</accession>
<proteinExistence type="predicted"/>
<sequence>MADRGQAADPTSTIRMVARNAAAATFGGAPEPVPADLGPRLAEAARTLRAARRRRPRGGREPLV</sequence>
<evidence type="ECO:0000313" key="3">
    <source>
        <dbReference type="Proteomes" id="UP000718821"/>
    </source>
</evidence>
<evidence type="ECO:0000313" key="2">
    <source>
        <dbReference type="EMBL" id="MBM6700005.1"/>
    </source>
</evidence>
<dbReference type="RefSeq" id="WP_204469214.1">
    <property type="nucleotide sequence ID" value="NZ_JACLYU010000012.1"/>
</dbReference>
<organism evidence="2 3">
    <name type="scientific">Bifidobacterium pullorum subsp. saeculare</name>
    <dbReference type="NCBI Taxonomy" id="78257"/>
    <lineage>
        <taxon>Bacteria</taxon>
        <taxon>Bacillati</taxon>
        <taxon>Actinomycetota</taxon>
        <taxon>Actinomycetes</taxon>
        <taxon>Bifidobacteriales</taxon>
        <taxon>Bifidobacteriaceae</taxon>
        <taxon>Bifidobacterium</taxon>
    </lineage>
</organism>
<comment type="caution">
    <text evidence="2">The sequence shown here is derived from an EMBL/GenBank/DDBJ whole genome shotgun (WGS) entry which is preliminary data.</text>
</comment>
<feature type="region of interest" description="Disordered" evidence="1">
    <location>
        <begin position="27"/>
        <end position="64"/>
    </location>
</feature>
<dbReference type="Proteomes" id="UP000718821">
    <property type="component" value="Unassembled WGS sequence"/>
</dbReference>
<reference evidence="2" key="2">
    <citation type="journal article" date="2021" name="Sci. Rep.">
        <title>The distribution of antibiotic resistance genes in chicken gut microbiota commensals.</title>
        <authorList>
            <person name="Juricova H."/>
            <person name="Matiasovicova J."/>
            <person name="Kubasova T."/>
            <person name="Cejkova D."/>
            <person name="Rychlik I."/>
        </authorList>
    </citation>
    <scope>NUCLEOTIDE SEQUENCE</scope>
    <source>
        <strain evidence="2">An836</strain>
    </source>
</reference>
<evidence type="ECO:0000256" key="1">
    <source>
        <dbReference type="SAM" id="MobiDB-lite"/>
    </source>
</evidence>
<keyword evidence="3" id="KW-1185">Reference proteome</keyword>
<reference evidence="2" key="1">
    <citation type="submission" date="2020-08" db="EMBL/GenBank/DDBJ databases">
        <authorList>
            <person name="Cejkova D."/>
            <person name="Kubasova T."/>
            <person name="Jahodarova E."/>
            <person name="Rychlik I."/>
        </authorList>
    </citation>
    <scope>NUCLEOTIDE SEQUENCE</scope>
    <source>
        <strain evidence="2">An836</strain>
    </source>
</reference>
<protein>
    <submittedName>
        <fullName evidence="2">Uncharacterized protein</fullName>
    </submittedName>
</protein>
<feature type="compositionally biased region" description="Low complexity" evidence="1">
    <location>
        <begin position="39"/>
        <end position="48"/>
    </location>
</feature>